<accession>A0ABT6TTF3</accession>
<evidence type="ECO:0000256" key="6">
    <source>
        <dbReference type="RuleBase" id="RU003427"/>
    </source>
</evidence>
<evidence type="ECO:0000256" key="1">
    <source>
        <dbReference type="ARBA" id="ARBA00001936"/>
    </source>
</evidence>
<dbReference type="RefSeq" id="WP_282913010.1">
    <property type="nucleotide sequence ID" value="NZ_JAGRPV010000002.1"/>
</dbReference>
<dbReference type="InterPro" id="IPR015884">
    <property type="entry name" value="Malic_enzyme_CS"/>
</dbReference>
<proteinExistence type="inferred from homology"/>
<dbReference type="InterPro" id="IPR036291">
    <property type="entry name" value="NAD(P)-bd_dom_sf"/>
</dbReference>
<evidence type="ECO:0000259" key="8">
    <source>
        <dbReference type="SMART" id="SM01274"/>
    </source>
</evidence>
<dbReference type="Pfam" id="PF03949">
    <property type="entry name" value="Malic_M"/>
    <property type="match status" value="1"/>
</dbReference>
<dbReference type="InterPro" id="IPR037062">
    <property type="entry name" value="Malic_N_dom_sf"/>
</dbReference>
<evidence type="ECO:0000313" key="10">
    <source>
        <dbReference type="Proteomes" id="UP001161691"/>
    </source>
</evidence>
<comment type="cofactor">
    <cofactor evidence="2">
        <name>Mg(2+)</name>
        <dbReference type="ChEBI" id="CHEBI:18420"/>
    </cofactor>
</comment>
<comment type="caution">
    <text evidence="9">The sequence shown here is derived from an EMBL/GenBank/DDBJ whole genome shotgun (WGS) entry which is preliminary data.</text>
</comment>
<sequence length="483" mass="51311">MGFESVMIRLELTNGKVSFGDVAQAVGGCGGDIVATDVIRSGASSSVRDIAVQLGRDGYEEMVETLRALEGVEVVNVSDRTFLAHLGGKISIRPTMQIRNRDDLSRVYTPGVARVCAAIANDPKKAYNLTLKRNTVAVITDGTAVLGLGDIGPAAAAPVMEGKAMLFKQLADVDAFPICLDTKDTEEIIRTIKAISPIFGGINLEDISSPRCFEIERRLQEELSIPVFHDDQHGTAVVVVAGLINALKVTGKRMEDIRVVVNGIGAAGVSICRMLLAAGVGRLTPVDRDGAIVRGGAYDYPMWQWLAEQPQVGNRAGALSEVIEGADVFIGVSRAGVLSPDDVRRMAADPIVFAMANPEPEIAPEAAIPLVRVFATGRSDYPNQINNVLVFPGIFRGALDCRAGEINEAMKLAAAEAIANVVTAPELNEQYIIPSIFNEQVVTRVREAVVRAAIATGVAKRIPPDFREPAGEKGGVLHAAGLA</sequence>
<dbReference type="CDD" id="cd05311">
    <property type="entry name" value="NAD_bind_2_malic_enz"/>
    <property type="match status" value="1"/>
</dbReference>
<keyword evidence="5" id="KW-0560">Oxidoreductase</keyword>
<evidence type="ECO:0000259" key="7">
    <source>
        <dbReference type="SMART" id="SM00919"/>
    </source>
</evidence>
<gene>
    <name evidence="9" type="ORF">KB449_34760</name>
</gene>
<dbReference type="Gene3D" id="3.40.50.720">
    <property type="entry name" value="NAD(P)-binding Rossmann-like Domain"/>
    <property type="match status" value="1"/>
</dbReference>
<dbReference type="InterPro" id="IPR051674">
    <property type="entry name" value="Malate_Decarboxylase"/>
</dbReference>
<dbReference type="InterPro" id="IPR012301">
    <property type="entry name" value="Malic_N_dom"/>
</dbReference>
<comment type="similarity">
    <text evidence="3 6">Belongs to the malic enzymes family.</text>
</comment>
<evidence type="ECO:0000256" key="4">
    <source>
        <dbReference type="ARBA" id="ARBA00022723"/>
    </source>
</evidence>
<dbReference type="PIRSF" id="PIRSF000106">
    <property type="entry name" value="ME"/>
    <property type="match status" value="1"/>
</dbReference>
<dbReference type="SUPFAM" id="SSF51735">
    <property type="entry name" value="NAD(P)-binding Rossmann-fold domains"/>
    <property type="match status" value="1"/>
</dbReference>
<dbReference type="InterPro" id="IPR046346">
    <property type="entry name" value="Aminoacid_DH-like_N_sf"/>
</dbReference>
<dbReference type="PANTHER" id="PTHR43237">
    <property type="entry name" value="NADP-DEPENDENT MALIC ENZYME"/>
    <property type="match status" value="1"/>
</dbReference>
<evidence type="ECO:0000313" key="9">
    <source>
        <dbReference type="EMBL" id="MDI4650143.1"/>
    </source>
</evidence>
<name>A0ABT6TTF3_9BACL</name>
<evidence type="ECO:0000256" key="3">
    <source>
        <dbReference type="ARBA" id="ARBA00008785"/>
    </source>
</evidence>
<dbReference type="PRINTS" id="PR00072">
    <property type="entry name" value="MALOXRDTASE"/>
</dbReference>
<comment type="cofactor">
    <cofactor evidence="1">
        <name>Mn(2+)</name>
        <dbReference type="ChEBI" id="CHEBI:29035"/>
    </cofactor>
</comment>
<dbReference type="PANTHER" id="PTHR43237:SF4">
    <property type="entry name" value="NADP-DEPENDENT MALIC ENZYME"/>
    <property type="match status" value="1"/>
</dbReference>
<dbReference type="PROSITE" id="PS00331">
    <property type="entry name" value="MALIC_ENZYMES"/>
    <property type="match status" value="1"/>
</dbReference>
<dbReference type="InterPro" id="IPR001891">
    <property type="entry name" value="Malic_OxRdtase"/>
</dbReference>
<dbReference type="Pfam" id="PF00390">
    <property type="entry name" value="malic"/>
    <property type="match status" value="1"/>
</dbReference>
<evidence type="ECO:0000256" key="2">
    <source>
        <dbReference type="ARBA" id="ARBA00001946"/>
    </source>
</evidence>
<keyword evidence="4 6" id="KW-0479">Metal-binding</keyword>
<evidence type="ECO:0000256" key="5">
    <source>
        <dbReference type="ARBA" id="ARBA00023002"/>
    </source>
</evidence>
<organism evidence="9 10">
    <name type="scientific">Cohnella hashimotonis</name>
    <dbReference type="NCBI Taxonomy" id="2826895"/>
    <lineage>
        <taxon>Bacteria</taxon>
        <taxon>Bacillati</taxon>
        <taxon>Bacillota</taxon>
        <taxon>Bacilli</taxon>
        <taxon>Bacillales</taxon>
        <taxon>Paenibacillaceae</taxon>
        <taxon>Cohnella</taxon>
    </lineage>
</organism>
<dbReference type="InterPro" id="IPR045213">
    <property type="entry name" value="Malic_NAD-bd_bact_type"/>
</dbReference>
<reference evidence="9" key="1">
    <citation type="submission" date="2023-04" db="EMBL/GenBank/DDBJ databases">
        <title>Comparative genomic analysis of Cohnella hashimotonis sp. nov., isolated from the International Space Station.</title>
        <authorList>
            <person name="Venkateswaran K."/>
            <person name="Simpson A."/>
        </authorList>
    </citation>
    <scope>NUCLEOTIDE SEQUENCE</scope>
    <source>
        <strain evidence="9">F6_2S_P_1</strain>
    </source>
</reference>
<protein>
    <submittedName>
        <fullName evidence="9">NAD-dependent malic enzyme</fullName>
    </submittedName>
</protein>
<dbReference type="SMART" id="SM01274">
    <property type="entry name" value="malic"/>
    <property type="match status" value="1"/>
</dbReference>
<feature type="domain" description="Malic enzyme NAD-binding" evidence="7">
    <location>
        <begin position="232"/>
        <end position="454"/>
    </location>
</feature>
<dbReference type="SUPFAM" id="SSF53223">
    <property type="entry name" value="Aminoacid dehydrogenase-like, N-terminal domain"/>
    <property type="match status" value="1"/>
</dbReference>
<dbReference type="Gene3D" id="3.40.50.10380">
    <property type="entry name" value="Malic enzyme, N-terminal domain"/>
    <property type="match status" value="1"/>
</dbReference>
<feature type="domain" description="Malic enzyme N-terminal" evidence="8">
    <location>
        <begin position="87"/>
        <end position="220"/>
    </location>
</feature>
<dbReference type="Proteomes" id="UP001161691">
    <property type="component" value="Unassembled WGS sequence"/>
</dbReference>
<dbReference type="EMBL" id="JAGRPV010000002">
    <property type="protein sequence ID" value="MDI4650143.1"/>
    <property type="molecule type" value="Genomic_DNA"/>
</dbReference>
<dbReference type="SMART" id="SM00919">
    <property type="entry name" value="Malic_M"/>
    <property type="match status" value="1"/>
</dbReference>
<keyword evidence="10" id="KW-1185">Reference proteome</keyword>
<dbReference type="InterPro" id="IPR012302">
    <property type="entry name" value="Malic_NAD-bd"/>
</dbReference>